<dbReference type="RefSeq" id="WP_170123974.1">
    <property type="nucleotide sequence ID" value="NZ_CAKZQT010000022.1"/>
</dbReference>
<dbReference type="AlphaFoldDB" id="A0A318E902"/>
<keyword evidence="4" id="KW-1185">Reference proteome</keyword>
<proteinExistence type="predicted"/>
<dbReference type="EMBL" id="QICN01000004">
    <property type="protein sequence ID" value="PXV68395.1"/>
    <property type="molecule type" value="Genomic_DNA"/>
</dbReference>
<keyword evidence="3" id="KW-0449">Lipoprotein</keyword>
<comment type="caution">
    <text evidence="3">The sequence shown here is derived from an EMBL/GenBank/DDBJ whole genome shotgun (WGS) entry which is preliminary data.</text>
</comment>
<accession>A0A318E902</accession>
<organism evidence="3 4">
    <name type="scientific">Sinimarinibacterium flocculans</name>
    <dbReference type="NCBI Taxonomy" id="985250"/>
    <lineage>
        <taxon>Bacteria</taxon>
        <taxon>Pseudomonadati</taxon>
        <taxon>Pseudomonadota</taxon>
        <taxon>Gammaproteobacteria</taxon>
        <taxon>Nevskiales</taxon>
        <taxon>Nevskiaceae</taxon>
        <taxon>Sinimarinibacterium</taxon>
    </lineage>
</organism>
<feature type="domain" description="Uncharacterized protein TP-0789" evidence="2">
    <location>
        <begin position="78"/>
        <end position="256"/>
    </location>
</feature>
<keyword evidence="1" id="KW-0732">Signal</keyword>
<dbReference type="Pfam" id="PF17131">
    <property type="entry name" value="LolA_like"/>
    <property type="match status" value="1"/>
</dbReference>
<gene>
    <name evidence="3" type="ORF">C8D93_10490</name>
</gene>
<dbReference type="CDD" id="cd16329">
    <property type="entry name" value="LolA_like"/>
    <property type="match status" value="1"/>
</dbReference>
<dbReference type="Proteomes" id="UP000248330">
    <property type="component" value="Unassembled WGS sequence"/>
</dbReference>
<evidence type="ECO:0000256" key="1">
    <source>
        <dbReference type="SAM" id="SignalP"/>
    </source>
</evidence>
<reference evidence="3 4" key="1">
    <citation type="submission" date="2018-04" db="EMBL/GenBank/DDBJ databases">
        <title>Genomic Encyclopedia of Type Strains, Phase IV (KMG-IV): sequencing the most valuable type-strain genomes for metagenomic binning, comparative biology and taxonomic classification.</title>
        <authorList>
            <person name="Goeker M."/>
        </authorList>
    </citation>
    <scope>NUCLEOTIDE SEQUENCE [LARGE SCALE GENOMIC DNA]</scope>
    <source>
        <strain evidence="3 4">DSM 104150</strain>
    </source>
</reference>
<name>A0A318E902_9GAMM</name>
<feature type="chain" id="PRO_5016435174" evidence="1">
    <location>
        <begin position="26"/>
        <end position="262"/>
    </location>
</feature>
<evidence type="ECO:0000313" key="3">
    <source>
        <dbReference type="EMBL" id="PXV68395.1"/>
    </source>
</evidence>
<sequence>MGKGKARMRLAAVMLAAMPTTLAFADEPLDAVLSCMRANVPQSVQIKEVELTAVDRVGSKRVLRGRLYGQREKEQLRTSLKIAAPPDLAGAAYLLREKGDGDEMYMYVPALQRVRRITGTGSDGSLWGTDLSYGDVKQINNAFSAGGGAVDGQGELDGRPVHLLTLVPDPAEDSRYASMKVWVDQQTCVSLRADFYEGSTVRKRWSADPASLARAGKHWYVGRATMSDLVEGTSTSLRVLGVSSDVDLAGRYFNPQTFYLGS</sequence>
<feature type="signal peptide" evidence="1">
    <location>
        <begin position="1"/>
        <end position="25"/>
    </location>
</feature>
<evidence type="ECO:0000313" key="4">
    <source>
        <dbReference type="Proteomes" id="UP000248330"/>
    </source>
</evidence>
<evidence type="ECO:0000259" key="2">
    <source>
        <dbReference type="Pfam" id="PF17131"/>
    </source>
</evidence>
<protein>
    <submittedName>
        <fullName evidence="3">Outer membrane lipoprotein-sorting protein</fullName>
    </submittedName>
</protein>
<dbReference type="InterPro" id="IPR033399">
    <property type="entry name" value="TP_0789-like"/>
</dbReference>
<dbReference type="Gene3D" id="2.50.20.10">
    <property type="entry name" value="Lipoprotein localisation LolA/LolB/LppX"/>
    <property type="match status" value="1"/>
</dbReference>